<evidence type="ECO:0000313" key="8">
    <source>
        <dbReference type="Proteomes" id="UP000004509"/>
    </source>
</evidence>
<proteinExistence type="predicted"/>
<dbReference type="InterPro" id="IPR019045">
    <property type="entry name" value="Restrct_endonuc_II_HinfI"/>
</dbReference>
<evidence type="ECO:0000256" key="6">
    <source>
        <dbReference type="ARBA" id="ARBA00093790"/>
    </source>
</evidence>
<dbReference type="EC" id="3.1.21.4" evidence="6"/>
<comment type="caution">
    <text evidence="7">The sequence shown here is derived from an EMBL/GenBank/DDBJ whole genome shotgun (WGS) entry which is preliminary data.</text>
</comment>
<dbReference type="AlphaFoldDB" id="C8PN33"/>
<keyword evidence="3" id="KW-0255">Endonuclease</keyword>
<evidence type="ECO:0000256" key="3">
    <source>
        <dbReference type="ARBA" id="ARBA00022759"/>
    </source>
</evidence>
<evidence type="ECO:0000256" key="4">
    <source>
        <dbReference type="ARBA" id="ARBA00022801"/>
    </source>
</evidence>
<evidence type="ECO:0000256" key="2">
    <source>
        <dbReference type="ARBA" id="ARBA00022747"/>
    </source>
</evidence>
<dbReference type="eggNOG" id="ENOG50328XJ">
    <property type="taxonomic scope" value="Bacteria"/>
</dbReference>
<name>C8PN33_9SPIR</name>
<dbReference type="Proteomes" id="UP000004509">
    <property type="component" value="Unassembled WGS sequence"/>
</dbReference>
<organism evidence="7 8">
    <name type="scientific">Treponema vincentii ATCC 35580</name>
    <dbReference type="NCBI Taxonomy" id="596324"/>
    <lineage>
        <taxon>Bacteria</taxon>
        <taxon>Pseudomonadati</taxon>
        <taxon>Spirochaetota</taxon>
        <taxon>Spirochaetia</taxon>
        <taxon>Spirochaetales</taxon>
        <taxon>Treponemataceae</taxon>
        <taxon>Treponema</taxon>
    </lineage>
</organism>
<evidence type="ECO:0000313" key="7">
    <source>
        <dbReference type="EMBL" id="EEV21176.1"/>
    </source>
</evidence>
<protein>
    <recommendedName>
        <fullName evidence="6">type II site-specific deoxyribonuclease</fullName>
        <ecNumber evidence="6">3.1.21.4</ecNumber>
    </recommendedName>
</protein>
<keyword evidence="2" id="KW-0680">Restriction system</keyword>
<dbReference type="EMBL" id="ACYH01000012">
    <property type="protein sequence ID" value="EEV21176.1"/>
    <property type="molecule type" value="Genomic_DNA"/>
</dbReference>
<reference evidence="7 8" key="1">
    <citation type="submission" date="2009-07" db="EMBL/GenBank/DDBJ databases">
        <authorList>
            <person name="Madupu R."/>
            <person name="Sebastian Y."/>
            <person name="Durkin A.S."/>
            <person name="Torralba M."/>
            <person name="Methe B."/>
            <person name="Sutton G.G."/>
            <person name="Strausberg R.L."/>
            <person name="Nelson K.E."/>
        </authorList>
    </citation>
    <scope>NUCLEOTIDE SEQUENCE [LARGE SCALE GENOMIC DNA]</scope>
    <source>
        <strain evidence="7 8">ATCC 35580</strain>
    </source>
</reference>
<evidence type="ECO:0000256" key="5">
    <source>
        <dbReference type="ARBA" id="ARBA00093760"/>
    </source>
</evidence>
<evidence type="ECO:0000256" key="1">
    <source>
        <dbReference type="ARBA" id="ARBA00022722"/>
    </source>
</evidence>
<dbReference type="Pfam" id="PF09520">
    <property type="entry name" value="RE_TdeIII"/>
    <property type="match status" value="1"/>
</dbReference>
<accession>C8PN33</accession>
<gene>
    <name evidence="7" type="ORF">TREVI0001_1537</name>
</gene>
<comment type="catalytic activity">
    <reaction evidence="5">
        <text>Endonucleolytic cleavage of DNA to give specific double-stranded fragments with terminal 5'-phosphates.</text>
        <dbReference type="EC" id="3.1.21.4"/>
    </reaction>
</comment>
<sequence length="67" mass="8033">MYFNNKKMKGNIYVPEQTNIFRGERFFSEFTTISYSEIDTVFSNISEDPCIIKKFDELCKKILNENY</sequence>
<keyword evidence="1" id="KW-0540">Nuclease</keyword>
<keyword evidence="4" id="KW-0378">Hydrolase</keyword>